<dbReference type="Proteomes" id="UP000238348">
    <property type="component" value="Chromosome"/>
</dbReference>
<protein>
    <submittedName>
        <fullName evidence="2">Uncharacterized protein</fullName>
    </submittedName>
</protein>
<feature type="compositionally biased region" description="Pro residues" evidence="1">
    <location>
        <begin position="79"/>
        <end position="88"/>
    </location>
</feature>
<feature type="compositionally biased region" description="Low complexity" evidence="1">
    <location>
        <begin position="63"/>
        <end position="78"/>
    </location>
</feature>
<feature type="region of interest" description="Disordered" evidence="1">
    <location>
        <begin position="63"/>
        <end position="103"/>
    </location>
</feature>
<evidence type="ECO:0000256" key="1">
    <source>
        <dbReference type="SAM" id="MobiDB-lite"/>
    </source>
</evidence>
<organism evidence="2 3">
    <name type="scientific">Sorangium cellulosum</name>
    <name type="common">Polyangium cellulosum</name>
    <dbReference type="NCBI Taxonomy" id="56"/>
    <lineage>
        <taxon>Bacteria</taxon>
        <taxon>Pseudomonadati</taxon>
        <taxon>Myxococcota</taxon>
        <taxon>Polyangia</taxon>
        <taxon>Polyangiales</taxon>
        <taxon>Polyangiaceae</taxon>
        <taxon>Sorangium</taxon>
    </lineage>
</organism>
<name>A0A2L0EUT8_SORCE</name>
<accession>A0A2L0EUT8</accession>
<reference evidence="2 3" key="1">
    <citation type="submission" date="2015-09" db="EMBL/GenBank/DDBJ databases">
        <title>Sorangium comparison.</title>
        <authorList>
            <person name="Zaburannyi N."/>
            <person name="Bunk B."/>
            <person name="Overmann J."/>
            <person name="Mueller R."/>
        </authorList>
    </citation>
    <scope>NUCLEOTIDE SEQUENCE [LARGE SCALE GENOMIC DNA]</scope>
    <source>
        <strain evidence="2 3">So ce26</strain>
    </source>
</reference>
<evidence type="ECO:0000313" key="2">
    <source>
        <dbReference type="EMBL" id="AUX43064.1"/>
    </source>
</evidence>
<dbReference type="AlphaFoldDB" id="A0A2L0EUT8"/>
<feature type="region of interest" description="Disordered" evidence="1">
    <location>
        <begin position="1"/>
        <end position="22"/>
    </location>
</feature>
<dbReference type="RefSeq" id="WP_104981788.1">
    <property type="nucleotide sequence ID" value="NZ_CP012673.1"/>
</dbReference>
<dbReference type="EMBL" id="CP012673">
    <property type="protein sequence ID" value="AUX43064.1"/>
    <property type="molecule type" value="Genomic_DNA"/>
</dbReference>
<gene>
    <name evidence="2" type="ORF">SOCE26_045040</name>
</gene>
<evidence type="ECO:0000313" key="3">
    <source>
        <dbReference type="Proteomes" id="UP000238348"/>
    </source>
</evidence>
<sequence>MQAHLAVAAHARRADRTVSPSCHRRCRAASGAAIALVVVLALGSAPAGAADARSASTSARALSASARAASAQPARPALPARPPAPSRGPGPRSAATPRVQTPSAPATLGTFVELRNDYITRGSRGFFNAAVIRGDYAVGGSFSLRADVPLAYAGGALGERDAGLGDILVRPLVRAVGTPRFALVLGSDLVLDSATSRALGAGKNQIAPLVQAFVRLSGAARVGLQLQHVASFGGDPRRDDIQASVVRPFAILALPRGFWVQPDQSFQINHLAAPRLVSTSVLEVGTEISERVQVYVDPGIQVGSDGAVDWLVTGAVRWAFPQRARARELAAARE</sequence>
<proteinExistence type="predicted"/>